<evidence type="ECO:0000313" key="2">
    <source>
        <dbReference type="EMBL" id="SVA84188.1"/>
    </source>
</evidence>
<name>A0A381Z4K1_9ZZZZ</name>
<dbReference type="AlphaFoldDB" id="A0A381Z4K1"/>
<organism evidence="2">
    <name type="scientific">marine metagenome</name>
    <dbReference type="NCBI Taxonomy" id="408172"/>
    <lineage>
        <taxon>unclassified sequences</taxon>
        <taxon>metagenomes</taxon>
        <taxon>ecological metagenomes</taxon>
    </lineage>
</organism>
<accession>A0A381Z4K1</accession>
<proteinExistence type="predicted"/>
<evidence type="ECO:0008006" key="3">
    <source>
        <dbReference type="Google" id="ProtNLM"/>
    </source>
</evidence>
<dbReference type="Pfam" id="PF20221">
    <property type="entry name" value="DUF6580"/>
    <property type="match status" value="1"/>
</dbReference>
<protein>
    <recommendedName>
        <fullName evidence="3">Rod shape-determining protein MreD</fullName>
    </recommendedName>
</protein>
<sequence length="167" mass="19146">MNLIKSLLFFSVLIILSRIIPHPPNFTPLIAGAIFLPFMSQDKRVILTLPITLVFISDLIIGFHNTMLWTYSSFLLIGLIVLRFSKFDLKNLLGLSILSPTLFFLVSNFGVWSSSEMYSKDFLGLMESYLMAIPFYANSLISTIFFSLVFYATRNIALETRPFNYFK</sequence>
<dbReference type="InterPro" id="IPR046487">
    <property type="entry name" value="DUF6580"/>
</dbReference>
<feature type="transmembrane region" description="Helical" evidence="1">
    <location>
        <begin position="92"/>
        <end position="113"/>
    </location>
</feature>
<feature type="transmembrane region" description="Helical" evidence="1">
    <location>
        <begin position="45"/>
        <end position="71"/>
    </location>
</feature>
<keyword evidence="1" id="KW-0472">Membrane</keyword>
<keyword evidence="1" id="KW-1133">Transmembrane helix</keyword>
<reference evidence="2" key="1">
    <citation type="submission" date="2018-05" db="EMBL/GenBank/DDBJ databases">
        <authorList>
            <person name="Lanie J.A."/>
            <person name="Ng W.-L."/>
            <person name="Kazmierczak K.M."/>
            <person name="Andrzejewski T.M."/>
            <person name="Davidsen T.M."/>
            <person name="Wayne K.J."/>
            <person name="Tettelin H."/>
            <person name="Glass J.I."/>
            <person name="Rusch D."/>
            <person name="Podicherti R."/>
            <person name="Tsui H.-C.T."/>
            <person name="Winkler M.E."/>
        </authorList>
    </citation>
    <scope>NUCLEOTIDE SEQUENCE</scope>
</reference>
<dbReference type="EMBL" id="UINC01019930">
    <property type="protein sequence ID" value="SVA84188.1"/>
    <property type="molecule type" value="Genomic_DNA"/>
</dbReference>
<keyword evidence="1" id="KW-0812">Transmembrane</keyword>
<gene>
    <name evidence="2" type="ORF">METZ01_LOCUS137042</name>
</gene>
<feature type="transmembrane region" description="Helical" evidence="1">
    <location>
        <begin position="133"/>
        <end position="152"/>
    </location>
</feature>
<evidence type="ECO:0000256" key="1">
    <source>
        <dbReference type="SAM" id="Phobius"/>
    </source>
</evidence>